<evidence type="ECO:0000256" key="4">
    <source>
        <dbReference type="ARBA" id="ARBA00013346"/>
    </source>
</evidence>
<dbReference type="PROSITE" id="PS01279">
    <property type="entry name" value="PCMT"/>
    <property type="match status" value="1"/>
</dbReference>
<dbReference type="GO" id="GO:0032259">
    <property type="term" value="P:methylation"/>
    <property type="evidence" value="ECO:0007669"/>
    <property type="project" value="UniProtKB-KW"/>
</dbReference>
<evidence type="ECO:0000256" key="7">
    <source>
        <dbReference type="ARBA" id="ARBA00022679"/>
    </source>
</evidence>
<dbReference type="InterPro" id="IPR029063">
    <property type="entry name" value="SAM-dependent_MTases_sf"/>
</dbReference>
<dbReference type="SUPFAM" id="SSF53335">
    <property type="entry name" value="S-adenosyl-L-methionine-dependent methyltransferases"/>
    <property type="match status" value="1"/>
</dbReference>
<proteinExistence type="inferred from homology"/>
<dbReference type="AlphaFoldDB" id="A0A4D4KZS0"/>
<evidence type="ECO:0000313" key="13">
    <source>
        <dbReference type="EMBL" id="GDY54342.1"/>
    </source>
</evidence>
<keyword evidence="5" id="KW-0963">Cytoplasm</keyword>
<name>A0A4D4KZS0_STRVO</name>
<feature type="compositionally biased region" description="Low complexity" evidence="12">
    <location>
        <begin position="1"/>
        <end position="16"/>
    </location>
</feature>
<evidence type="ECO:0000256" key="5">
    <source>
        <dbReference type="ARBA" id="ARBA00022490"/>
    </source>
</evidence>
<dbReference type="Gene3D" id="3.40.50.150">
    <property type="entry name" value="Vaccinia Virus protein VP39"/>
    <property type="match status" value="1"/>
</dbReference>
<reference evidence="13 14" key="1">
    <citation type="journal article" date="2020" name="Int. J. Syst. Evol. Microbiol.">
        <title>Reclassification of Streptomyces castelarensis and Streptomyces sporoclivatus as later heterotypic synonyms of Streptomyces antimycoticus.</title>
        <authorList>
            <person name="Komaki H."/>
            <person name="Tamura T."/>
        </authorList>
    </citation>
    <scope>NUCLEOTIDE SEQUENCE [LARGE SCALE GENOMIC DNA]</scope>
    <source>
        <strain evidence="13 14">NBRC 13459</strain>
    </source>
</reference>
<evidence type="ECO:0000256" key="11">
    <source>
        <dbReference type="ARBA" id="ARBA00031350"/>
    </source>
</evidence>
<keyword evidence="7 13" id="KW-0808">Transferase</keyword>
<evidence type="ECO:0000256" key="6">
    <source>
        <dbReference type="ARBA" id="ARBA00022603"/>
    </source>
</evidence>
<keyword evidence="14" id="KW-1185">Reference proteome</keyword>
<comment type="subcellular location">
    <subcellularLocation>
        <location evidence="1">Cytoplasm</location>
    </subcellularLocation>
</comment>
<feature type="region of interest" description="Disordered" evidence="12">
    <location>
        <begin position="1"/>
        <end position="32"/>
    </location>
</feature>
<evidence type="ECO:0000313" key="14">
    <source>
        <dbReference type="Proteomes" id="UP000301309"/>
    </source>
</evidence>
<evidence type="ECO:0000256" key="10">
    <source>
        <dbReference type="ARBA" id="ARBA00031323"/>
    </source>
</evidence>
<protein>
    <recommendedName>
        <fullName evidence="4">Protein-L-isoaspartate O-methyltransferase</fullName>
        <ecNumber evidence="3">2.1.1.77</ecNumber>
    </recommendedName>
    <alternativeName>
        <fullName evidence="11">L-isoaspartyl protein carboxyl methyltransferase</fullName>
    </alternativeName>
    <alternativeName>
        <fullName evidence="9">Protein L-isoaspartyl methyltransferase</fullName>
    </alternativeName>
    <alternativeName>
        <fullName evidence="10">Protein-beta-aspartate methyltransferase</fullName>
    </alternativeName>
</protein>
<evidence type="ECO:0000256" key="1">
    <source>
        <dbReference type="ARBA" id="ARBA00004496"/>
    </source>
</evidence>
<comment type="caution">
    <text evidence="13">The sequence shown here is derived from an EMBL/GenBank/DDBJ whole genome shotgun (WGS) entry which is preliminary data.</text>
</comment>
<evidence type="ECO:0000256" key="2">
    <source>
        <dbReference type="ARBA" id="ARBA00005369"/>
    </source>
</evidence>
<dbReference type="InterPro" id="IPR000682">
    <property type="entry name" value="PCMT"/>
</dbReference>
<accession>A0A4D4KZS0</accession>
<dbReference type="PANTHER" id="PTHR11579">
    <property type="entry name" value="PROTEIN-L-ISOASPARTATE O-METHYLTRANSFERASE"/>
    <property type="match status" value="1"/>
</dbReference>
<dbReference type="EMBL" id="BJHW01000001">
    <property type="protein sequence ID" value="GDY54342.1"/>
    <property type="molecule type" value="Genomic_DNA"/>
</dbReference>
<keyword evidence="8" id="KW-0949">S-adenosyl-L-methionine</keyword>
<sequence>MDAPAAAPAGRHAAPPDGTPPRGRSEGPWPRTGDRVTAALLEALAASGELPDAWRPAFDAVPRHHFIPGEIWEQRATCVPVTTDPAWWDLVYRDVPIVTQVDDGRSDGPATATSSNSMPTMVARMLTALEVADGQRVLEIGTGSGWNAELLAARLGSGNVTTVEVDPVLAEKAAKVIKEAGYSPDVVWGDGARGWESGAPYNRIIATCSMRRVPYAWVRQTAPGGRILAPLAGDFWSGALVRLDVGGDGVASGRFVEGARFMPMRSERPGPDLPADSGTGRRGRTGAFPADSMAGLGFALYAGVKLPGVVMADGAPDGRYQIWLHDRKGSAATVTQEEVRSYGPRQLWEEVTAVHEAYVNDGGPDSGDFGLAVSPGGQRLWLRSPDARLD</sequence>
<dbReference type="Pfam" id="PF01135">
    <property type="entry name" value="PCMT"/>
    <property type="match status" value="1"/>
</dbReference>
<gene>
    <name evidence="13" type="primary">pcm_1</name>
    <name evidence="13" type="ORF">SVIO_049650</name>
</gene>
<dbReference type="GO" id="GO:0004719">
    <property type="term" value="F:protein-L-isoaspartate (D-aspartate) O-methyltransferase activity"/>
    <property type="evidence" value="ECO:0007669"/>
    <property type="project" value="UniProtKB-EC"/>
</dbReference>
<dbReference type="CDD" id="cd02440">
    <property type="entry name" value="AdoMet_MTases"/>
    <property type="match status" value="1"/>
</dbReference>
<evidence type="ECO:0000256" key="3">
    <source>
        <dbReference type="ARBA" id="ARBA00011890"/>
    </source>
</evidence>
<evidence type="ECO:0000256" key="9">
    <source>
        <dbReference type="ARBA" id="ARBA00030757"/>
    </source>
</evidence>
<comment type="similarity">
    <text evidence="2">Belongs to the methyltransferase superfamily. L-isoaspartyl/D-aspartyl protein methyltransferase family.</text>
</comment>
<evidence type="ECO:0000256" key="12">
    <source>
        <dbReference type="SAM" id="MobiDB-lite"/>
    </source>
</evidence>
<dbReference type="GO" id="GO:0005737">
    <property type="term" value="C:cytoplasm"/>
    <property type="evidence" value="ECO:0007669"/>
    <property type="project" value="UniProtKB-SubCell"/>
</dbReference>
<dbReference type="PANTHER" id="PTHR11579:SF0">
    <property type="entry name" value="PROTEIN-L-ISOASPARTATE(D-ASPARTATE) O-METHYLTRANSFERASE"/>
    <property type="match status" value="1"/>
</dbReference>
<dbReference type="EC" id="2.1.1.77" evidence="3"/>
<keyword evidence="6 13" id="KW-0489">Methyltransferase</keyword>
<evidence type="ECO:0000256" key="8">
    <source>
        <dbReference type="ARBA" id="ARBA00022691"/>
    </source>
</evidence>
<dbReference type="Proteomes" id="UP000301309">
    <property type="component" value="Unassembled WGS sequence"/>
</dbReference>
<organism evidence="13 14">
    <name type="scientific">Streptomyces violaceusniger</name>
    <dbReference type="NCBI Taxonomy" id="68280"/>
    <lineage>
        <taxon>Bacteria</taxon>
        <taxon>Bacillati</taxon>
        <taxon>Actinomycetota</taxon>
        <taxon>Actinomycetes</taxon>
        <taxon>Kitasatosporales</taxon>
        <taxon>Streptomycetaceae</taxon>
        <taxon>Streptomyces</taxon>
        <taxon>Streptomyces violaceusniger group</taxon>
    </lineage>
</organism>